<proteinExistence type="predicted"/>
<evidence type="ECO:0000313" key="1">
    <source>
        <dbReference type="EMBL" id="MSS13781.1"/>
    </source>
</evidence>
<dbReference type="Pfam" id="PF06854">
    <property type="entry name" value="Phage_Gp15"/>
    <property type="match status" value="1"/>
</dbReference>
<protein>
    <recommendedName>
        <fullName evidence="3">Bacteriophage Gp15 protein</fullName>
    </recommendedName>
</protein>
<keyword evidence="2" id="KW-1185">Reference proteome</keyword>
<dbReference type="AlphaFoldDB" id="A0A6L5X0B8"/>
<accession>A0A6L5X0B8</accession>
<sequence length="185" mass="21607">MSPYDLPTSLTIHSRDYAIRTDFRAILDILIAENDPELDDIGKTAVLLGILYKDVPVDTEEAVRKGCEFIDMGMKDDGKRRPRVMDWKQDAPVIIPAVNRVAGVEIRALPYLHWWSFLGYYQEIGQSYFSEIVNVRLKKARGEKLEKWEQDFYKDNRASVDLNHEEERSAEEKQELRKLFGLEKR</sequence>
<comment type="caution">
    <text evidence="1">The sequence shown here is derived from an EMBL/GenBank/DDBJ whole genome shotgun (WGS) entry which is preliminary data.</text>
</comment>
<evidence type="ECO:0000313" key="2">
    <source>
        <dbReference type="Proteomes" id="UP000481852"/>
    </source>
</evidence>
<reference evidence="1 2" key="1">
    <citation type="submission" date="2019-08" db="EMBL/GenBank/DDBJ databases">
        <title>In-depth cultivation of the pig gut microbiome towards novel bacterial diversity and tailored functional studies.</title>
        <authorList>
            <person name="Wylensek D."/>
            <person name="Hitch T.C.A."/>
            <person name="Clavel T."/>
        </authorList>
    </citation>
    <scope>NUCLEOTIDE SEQUENCE [LARGE SCALE GENOMIC DNA]</scope>
    <source>
        <strain evidence="1 2">Oil+RF-744-WCA-WT-11</strain>
    </source>
</reference>
<name>A0A6L5X0B8_9FIRM</name>
<organism evidence="1 2">
    <name type="scientific">Porcincola intestinalis</name>
    <dbReference type="NCBI Taxonomy" id="2606632"/>
    <lineage>
        <taxon>Bacteria</taxon>
        <taxon>Bacillati</taxon>
        <taxon>Bacillota</taxon>
        <taxon>Clostridia</taxon>
        <taxon>Lachnospirales</taxon>
        <taxon>Lachnospiraceae</taxon>
        <taxon>Porcincola</taxon>
    </lineage>
</organism>
<dbReference type="Proteomes" id="UP000481852">
    <property type="component" value="Unassembled WGS sequence"/>
</dbReference>
<dbReference type="EMBL" id="VULZ01000001">
    <property type="protein sequence ID" value="MSS13781.1"/>
    <property type="molecule type" value="Genomic_DNA"/>
</dbReference>
<evidence type="ECO:0008006" key="3">
    <source>
        <dbReference type="Google" id="ProtNLM"/>
    </source>
</evidence>
<dbReference type="InterPro" id="IPR009660">
    <property type="entry name" value="Phage_A500_Gp15"/>
</dbReference>
<gene>
    <name evidence="1" type="ORF">FYJ35_01780</name>
</gene>